<keyword evidence="1" id="KW-0472">Membrane</keyword>
<dbReference type="EMBL" id="BJNE01000005">
    <property type="protein sequence ID" value="GEC12482.1"/>
    <property type="molecule type" value="Genomic_DNA"/>
</dbReference>
<organism evidence="2 3">
    <name type="scientific">Glutamicibacter nicotianae</name>
    <name type="common">Arthrobacter nicotianae</name>
    <dbReference type="NCBI Taxonomy" id="37929"/>
    <lineage>
        <taxon>Bacteria</taxon>
        <taxon>Bacillati</taxon>
        <taxon>Actinomycetota</taxon>
        <taxon>Actinomycetes</taxon>
        <taxon>Micrococcales</taxon>
        <taxon>Micrococcaceae</taxon>
        <taxon>Glutamicibacter</taxon>
    </lineage>
</organism>
<accession>A0ABQ0RL00</accession>
<name>A0ABQ0RL00_GLUNI</name>
<reference evidence="2 3" key="1">
    <citation type="submission" date="2019-06" db="EMBL/GenBank/DDBJ databases">
        <title>Whole genome shotgun sequence of Glutamicibacter nicotianae NBRC 14234.</title>
        <authorList>
            <person name="Hosoyama A."/>
            <person name="Uohara A."/>
            <person name="Ohji S."/>
            <person name="Ichikawa N."/>
        </authorList>
    </citation>
    <scope>NUCLEOTIDE SEQUENCE [LARGE SCALE GENOMIC DNA]</scope>
    <source>
        <strain evidence="2 3">NBRC 14234</strain>
    </source>
</reference>
<comment type="caution">
    <text evidence="2">The sequence shown here is derived from an EMBL/GenBank/DDBJ whole genome shotgun (WGS) entry which is preliminary data.</text>
</comment>
<keyword evidence="1" id="KW-1133">Transmembrane helix</keyword>
<feature type="transmembrane region" description="Helical" evidence="1">
    <location>
        <begin position="39"/>
        <end position="58"/>
    </location>
</feature>
<dbReference type="Proteomes" id="UP000316242">
    <property type="component" value="Unassembled WGS sequence"/>
</dbReference>
<gene>
    <name evidence="2" type="ORF">ANI01nite_16850</name>
</gene>
<evidence type="ECO:0000256" key="1">
    <source>
        <dbReference type="SAM" id="Phobius"/>
    </source>
</evidence>
<keyword evidence="3" id="KW-1185">Reference proteome</keyword>
<keyword evidence="1" id="KW-0812">Transmembrane</keyword>
<protein>
    <submittedName>
        <fullName evidence="2">Uncharacterized protein</fullName>
    </submittedName>
</protein>
<evidence type="ECO:0000313" key="3">
    <source>
        <dbReference type="Proteomes" id="UP000316242"/>
    </source>
</evidence>
<evidence type="ECO:0000313" key="2">
    <source>
        <dbReference type="EMBL" id="GEC12482.1"/>
    </source>
</evidence>
<sequence length="182" mass="20652">MESSFKLILLAAILLPLGYYLIANGLPETPSDRARIIVSWTPTIAGAAVLIAGCIGIFTATRSLSRKQADAIDLKLRASGVTLRGGRKIPWEQIEFVTAITFENNSKIRLLWDRAELHRRLVLHLREQPQQLNAQGSGRTESARVDLLRYPAAEYLRLYDSTLEQFKRRGIPVQFEKKWMFT</sequence>
<proteinExistence type="predicted"/>